<feature type="region of interest" description="Disordered" evidence="11">
    <location>
        <begin position="115"/>
        <end position="151"/>
    </location>
</feature>
<dbReference type="EMBL" id="JACAZH010000001">
    <property type="protein sequence ID" value="KAF7376109.1"/>
    <property type="molecule type" value="Genomic_DNA"/>
</dbReference>
<dbReference type="GO" id="GO:0004357">
    <property type="term" value="F:glutamate-cysteine ligase activity"/>
    <property type="evidence" value="ECO:0007669"/>
    <property type="project" value="UniProtKB-EC"/>
</dbReference>
<evidence type="ECO:0000256" key="1">
    <source>
        <dbReference type="ARBA" id="ARBA00005006"/>
    </source>
</evidence>
<dbReference type="Proteomes" id="UP000623467">
    <property type="component" value="Unassembled WGS sequence"/>
</dbReference>
<dbReference type="UniPathway" id="UPA00142">
    <property type="reaction ID" value="UER00209"/>
</dbReference>
<evidence type="ECO:0000256" key="2">
    <source>
        <dbReference type="ARBA" id="ARBA00008100"/>
    </source>
</evidence>
<feature type="region of interest" description="Disordered" evidence="11">
    <location>
        <begin position="62"/>
        <end position="100"/>
    </location>
</feature>
<feature type="coiled-coil region" evidence="10">
    <location>
        <begin position="219"/>
        <end position="270"/>
    </location>
</feature>
<dbReference type="SUPFAM" id="SSF55931">
    <property type="entry name" value="Glutamine synthetase/guanido kinase"/>
    <property type="match status" value="1"/>
</dbReference>
<evidence type="ECO:0000256" key="10">
    <source>
        <dbReference type="SAM" id="Coils"/>
    </source>
</evidence>
<organism evidence="14 15">
    <name type="scientific">Mycena sanguinolenta</name>
    <dbReference type="NCBI Taxonomy" id="230812"/>
    <lineage>
        <taxon>Eukaryota</taxon>
        <taxon>Fungi</taxon>
        <taxon>Dikarya</taxon>
        <taxon>Basidiomycota</taxon>
        <taxon>Agaricomycotina</taxon>
        <taxon>Agaricomycetes</taxon>
        <taxon>Agaricomycetidae</taxon>
        <taxon>Agaricales</taxon>
        <taxon>Marasmiineae</taxon>
        <taxon>Mycenaceae</taxon>
        <taxon>Mycena</taxon>
    </lineage>
</organism>
<dbReference type="PANTHER" id="PTHR11164:SF0">
    <property type="entry name" value="GLUTAMATE--CYSTEINE LIGASE CATALYTIC SUBUNIT"/>
    <property type="match status" value="1"/>
</dbReference>
<keyword evidence="5" id="KW-0317">Glutathione biosynthesis</keyword>
<reference evidence="14" key="1">
    <citation type="submission" date="2020-05" db="EMBL/GenBank/DDBJ databases">
        <title>Mycena genomes resolve the evolution of fungal bioluminescence.</title>
        <authorList>
            <person name="Tsai I.J."/>
        </authorList>
    </citation>
    <scope>NUCLEOTIDE SEQUENCE</scope>
    <source>
        <strain evidence="14">160909Yilan</strain>
    </source>
</reference>
<evidence type="ECO:0000256" key="7">
    <source>
        <dbReference type="ARBA" id="ARBA00022840"/>
    </source>
</evidence>
<keyword evidence="15" id="KW-1185">Reference proteome</keyword>
<feature type="domain" description="Atg6 BARA" evidence="12">
    <location>
        <begin position="306"/>
        <end position="419"/>
    </location>
</feature>
<dbReference type="Gene3D" id="1.10.418.40">
    <property type="entry name" value="Autophagy protein 6/Beclin 1"/>
    <property type="match status" value="1"/>
</dbReference>
<dbReference type="OrthoDB" id="7939818at2759"/>
<dbReference type="Pfam" id="PF04111">
    <property type="entry name" value="APG6"/>
    <property type="match status" value="1"/>
</dbReference>
<dbReference type="Gene3D" id="3.30.590.50">
    <property type="match status" value="2"/>
</dbReference>
<dbReference type="InterPro" id="IPR041691">
    <property type="entry name" value="Atg6/beclin_CC"/>
</dbReference>
<evidence type="ECO:0000256" key="11">
    <source>
        <dbReference type="SAM" id="MobiDB-lite"/>
    </source>
</evidence>
<keyword evidence="7" id="KW-0067">ATP-binding</keyword>
<dbReference type="GO" id="GO:0017109">
    <property type="term" value="C:glutamate-cysteine ligase complex"/>
    <property type="evidence" value="ECO:0007669"/>
    <property type="project" value="TreeGrafter"/>
</dbReference>
<dbReference type="Pfam" id="PF03074">
    <property type="entry name" value="GCS"/>
    <property type="match status" value="1"/>
</dbReference>
<evidence type="ECO:0000259" key="13">
    <source>
        <dbReference type="Pfam" id="PF17675"/>
    </source>
</evidence>
<evidence type="ECO:0000256" key="5">
    <source>
        <dbReference type="ARBA" id="ARBA00022684"/>
    </source>
</evidence>
<dbReference type="AlphaFoldDB" id="A0A8H6ZEM7"/>
<protein>
    <recommendedName>
        <fullName evidence="3">glutamate--cysteine ligase</fullName>
        <ecNumber evidence="3">6.3.2.2</ecNumber>
    </recommendedName>
    <alternativeName>
        <fullName evidence="9">Gamma-ECS</fullName>
    </alternativeName>
    <alternativeName>
        <fullName evidence="8">Gamma-glutamylcysteine synthetase</fullName>
    </alternativeName>
</protein>
<dbReference type="InterPro" id="IPR004308">
    <property type="entry name" value="GCS"/>
</dbReference>
<dbReference type="PANTHER" id="PTHR11164">
    <property type="entry name" value="GLUTAMATE CYSTEINE LIGASE"/>
    <property type="match status" value="1"/>
</dbReference>
<dbReference type="InterPro" id="IPR014746">
    <property type="entry name" value="Gln_synth/guanido_kin_cat_dom"/>
</dbReference>
<feature type="domain" description="Atg6/beclin coiled-coil" evidence="13">
    <location>
        <begin position="172"/>
        <end position="303"/>
    </location>
</feature>
<dbReference type="InterPro" id="IPR040455">
    <property type="entry name" value="Atg6_BARA"/>
</dbReference>
<dbReference type="Gene3D" id="1.10.8.960">
    <property type="match status" value="1"/>
</dbReference>
<feature type="compositionally biased region" description="Low complexity" evidence="11">
    <location>
        <begin position="115"/>
        <end position="128"/>
    </location>
</feature>
<evidence type="ECO:0000313" key="14">
    <source>
        <dbReference type="EMBL" id="KAF7376109.1"/>
    </source>
</evidence>
<dbReference type="EC" id="6.3.2.2" evidence="3"/>
<evidence type="ECO:0000256" key="9">
    <source>
        <dbReference type="ARBA" id="ARBA00032122"/>
    </source>
</evidence>
<comment type="caution">
    <text evidence="14">The sequence shown here is derived from an EMBL/GenBank/DDBJ whole genome shotgun (WGS) entry which is preliminary data.</text>
</comment>
<feature type="compositionally biased region" description="Pro residues" evidence="11">
    <location>
        <begin position="136"/>
        <end position="147"/>
    </location>
</feature>
<dbReference type="FunFam" id="3.30.590.50:FF:000002">
    <property type="entry name" value="Glutamate--cysteine ligase catalytic subunit"/>
    <property type="match status" value="1"/>
</dbReference>
<sequence length="1110" mass="125115">MTRPIGDAFSHVSAFAAEMNSIGIVCQQCKEPLELDSSLADLAPSAYDMIVASLPPAPVRQESENLSQFKATQASRAAYQKSKSSSTSSTRAPRKQAPLPNESFVLLQDSIVQSIPSPVPSPKKGSISRATSAKAQPPPEPTQPNPSPLSHHLRSTVRLFNLLSARTDIDHPLCAECTQILLVSLQRQLDETKRERDGYIAFEKEVRKERERDGQGMSKEEAEKKIEKLKLDERLAIEQLKVAEQERLQLDEELRALEEEEKALEQEEARFWHAHNDQLLSSEQLASQLATIRAAYAADSATLEKLERTNVYNDAFCIGHDGVFGTINGLRLGRVPGVPVEWAEINAAWGQSLLLLYTIARKLDCTFENYRLIPMGSFSRIEKTTGDKASYELYSSGNLNIVQLLHNRRFDLAMVAFFGVSQASYGLHQIPRFDCGIPAPWFIYSMGLLYLGTPLTWEEAKKHADHVRTHGITQFLHTWDRLKDRHGDELLWGDEVEYLVVALDDEKKDARLSLRQTEILEKLSSISSLISADCPESISVPTFHPEYGRYMLESTPGSPYTGSIPDLLSVEANMRYRRALARKHLQRHEIPLTLTSFPRLGVPGPFTEPYFDPANAKSSHSLFLPEEITNPHARFPSLTANIRQRRGSKVAINLPLFFDTETPRPFVDPTIPWERSLYPEDPGEQLFSAPRRRLTSVSEAKAGAALTDHIYMDAMGFGMGCCCLQLTFQACHVADARRMYDRLIPIGPILLALTAASPVWRGYLADVDCRWNVIAGSVDDRTEEERGLKPLKNSRFQIPKSRYDSVDLYISTDSMNRPEYNDNPLPIDQSIYSRLREHGIDDLLSKHISHLFIRDPLVIFSETIDQDDEKSSDHFENLQSTNWQTLRFKPPPPNSPIGWRVEFRSMEVQMTDFENAAFAVFVVLLSRVILSFNTNFYIPISKVDENMARAQQRNAAQAGKFYFPKKMQNCFPDPPPLEIGASALPVEEEYEEMTMNEIMNGKGDDFPGLLGLITAYLETLDIDPDELAKIHDYLDLVRRRADGSLVTPATWIRNFVRSHPAYKHDSVVSAEINYDLIVAVDEIERGIRKADDLLPANYTGSKEDSGSIGL</sequence>
<gene>
    <name evidence="14" type="ORF">MSAN_00025700</name>
</gene>
<evidence type="ECO:0000259" key="12">
    <source>
        <dbReference type="Pfam" id="PF04111"/>
    </source>
</evidence>
<evidence type="ECO:0000256" key="8">
    <source>
        <dbReference type="ARBA" id="ARBA00030585"/>
    </source>
</evidence>
<keyword evidence="10" id="KW-0175">Coiled coil</keyword>
<dbReference type="InterPro" id="IPR038274">
    <property type="entry name" value="Atg6/Beclin_C_sf"/>
</dbReference>
<evidence type="ECO:0000256" key="6">
    <source>
        <dbReference type="ARBA" id="ARBA00022741"/>
    </source>
</evidence>
<comment type="pathway">
    <text evidence="1">Sulfur metabolism; glutathione biosynthesis; glutathione from L-cysteine and L-glutamate: step 1/2.</text>
</comment>
<keyword evidence="4 14" id="KW-0436">Ligase</keyword>
<evidence type="ECO:0000313" key="15">
    <source>
        <dbReference type="Proteomes" id="UP000623467"/>
    </source>
</evidence>
<dbReference type="FunFam" id="3.30.590.50:FF:000001">
    <property type="entry name" value="Glutamate-cysteine ligase Gcs1"/>
    <property type="match status" value="1"/>
</dbReference>
<comment type="similarity">
    <text evidence="2">Belongs to the glutamate--cysteine ligase type 3 family.</text>
</comment>
<feature type="compositionally biased region" description="Low complexity" evidence="11">
    <location>
        <begin position="81"/>
        <end position="90"/>
    </location>
</feature>
<dbReference type="GO" id="GO:0006750">
    <property type="term" value="P:glutathione biosynthetic process"/>
    <property type="evidence" value="ECO:0007669"/>
    <property type="project" value="UniProtKB-UniPathway"/>
</dbReference>
<evidence type="ECO:0000256" key="3">
    <source>
        <dbReference type="ARBA" id="ARBA00012220"/>
    </source>
</evidence>
<feature type="compositionally biased region" description="Polar residues" evidence="11">
    <location>
        <begin position="64"/>
        <end position="75"/>
    </location>
</feature>
<keyword evidence="6" id="KW-0547">Nucleotide-binding</keyword>
<dbReference type="Pfam" id="PF17675">
    <property type="entry name" value="APG6_N"/>
    <property type="match status" value="1"/>
</dbReference>
<proteinExistence type="inferred from homology"/>
<evidence type="ECO:0000256" key="4">
    <source>
        <dbReference type="ARBA" id="ARBA00022598"/>
    </source>
</evidence>
<accession>A0A8H6ZEM7</accession>
<name>A0A8H6ZEM7_9AGAR</name>
<dbReference type="GO" id="GO:0005524">
    <property type="term" value="F:ATP binding"/>
    <property type="evidence" value="ECO:0007669"/>
    <property type="project" value="UniProtKB-KW"/>
</dbReference>